<evidence type="ECO:0000256" key="10">
    <source>
        <dbReference type="HAMAP-Rule" id="MF_01043"/>
    </source>
</evidence>
<feature type="transmembrane region" description="Helical" evidence="10">
    <location>
        <begin position="58"/>
        <end position="82"/>
    </location>
</feature>
<keyword evidence="6 10" id="KW-0443">Lipid metabolism</keyword>
<dbReference type="Proteomes" id="UP000320078">
    <property type="component" value="Unassembled WGS sequence"/>
</dbReference>
<evidence type="ECO:0000313" key="11">
    <source>
        <dbReference type="EMBL" id="TVY12105.1"/>
    </source>
</evidence>
<dbReference type="NCBIfam" id="TIGR00023">
    <property type="entry name" value="glycerol-3-phosphate 1-O-acyltransferase PlsY"/>
    <property type="match status" value="1"/>
</dbReference>
<gene>
    <name evidence="10 11" type="primary">plsY</name>
    <name evidence="11" type="ORF">MDPP_00354</name>
</gene>
<feature type="transmembrane region" description="Helical" evidence="10">
    <location>
        <begin position="12"/>
        <end position="37"/>
    </location>
</feature>
<evidence type="ECO:0000256" key="3">
    <source>
        <dbReference type="ARBA" id="ARBA00022679"/>
    </source>
</evidence>
<keyword evidence="5 10" id="KW-1133">Transmembrane helix</keyword>
<evidence type="ECO:0000313" key="12">
    <source>
        <dbReference type="Proteomes" id="UP000320078"/>
    </source>
</evidence>
<dbReference type="PANTHER" id="PTHR30309:SF0">
    <property type="entry name" value="GLYCEROL-3-PHOSPHATE ACYLTRANSFERASE-RELATED"/>
    <property type="match status" value="1"/>
</dbReference>
<comment type="caution">
    <text evidence="11">The sequence shown here is derived from an EMBL/GenBank/DDBJ whole genome shotgun (WGS) entry which is preliminary data.</text>
</comment>
<evidence type="ECO:0000256" key="5">
    <source>
        <dbReference type="ARBA" id="ARBA00022989"/>
    </source>
</evidence>
<dbReference type="GO" id="GO:0043772">
    <property type="term" value="F:acyl-phosphate glycerol-3-phosphate acyltransferase activity"/>
    <property type="evidence" value="ECO:0007669"/>
    <property type="project" value="UniProtKB-UniRule"/>
</dbReference>
<dbReference type="UniPathway" id="UPA00085"/>
<feature type="transmembrane region" description="Helical" evidence="10">
    <location>
        <begin position="151"/>
        <end position="171"/>
    </location>
</feature>
<evidence type="ECO:0000256" key="7">
    <source>
        <dbReference type="ARBA" id="ARBA00023136"/>
    </source>
</evidence>
<keyword evidence="4 10" id="KW-0812">Transmembrane</keyword>
<keyword evidence="8 10" id="KW-0594">Phospholipid biosynthesis</keyword>
<evidence type="ECO:0000256" key="6">
    <source>
        <dbReference type="ARBA" id="ARBA00023098"/>
    </source>
</evidence>
<comment type="catalytic activity">
    <reaction evidence="10">
        <text>an acyl phosphate + sn-glycerol 3-phosphate = a 1-acyl-sn-glycero-3-phosphate + phosphate</text>
        <dbReference type="Rhea" id="RHEA:34075"/>
        <dbReference type="ChEBI" id="CHEBI:43474"/>
        <dbReference type="ChEBI" id="CHEBI:57597"/>
        <dbReference type="ChEBI" id="CHEBI:57970"/>
        <dbReference type="ChEBI" id="CHEBI:59918"/>
        <dbReference type="EC" id="2.3.1.275"/>
    </reaction>
</comment>
<evidence type="ECO:0000256" key="4">
    <source>
        <dbReference type="ARBA" id="ARBA00022692"/>
    </source>
</evidence>
<proteinExistence type="inferred from homology"/>
<keyword evidence="1 10" id="KW-1003">Cell membrane</keyword>
<dbReference type="InterPro" id="IPR003811">
    <property type="entry name" value="G3P_acylTferase_PlsY"/>
</dbReference>
<feature type="transmembrane region" description="Helical" evidence="10">
    <location>
        <begin position="178"/>
        <end position="195"/>
    </location>
</feature>
<keyword evidence="9 10" id="KW-1208">Phospholipid metabolism</keyword>
<evidence type="ECO:0000256" key="1">
    <source>
        <dbReference type="ARBA" id="ARBA00022475"/>
    </source>
</evidence>
<sequence>MNLINIFELKYLIFIMISFFSYLIGSIPTGLLIGKIFKNKDLRYLGSHNIGSSNAFRILGLKYGIITFILDFLKGFILVFLFSNFSILNEYKDYKIFFGLSSILGHMFSIFNRFRGGKAIATSVGVISGINPIIGFLGILFFVIVLMLFGYASLSSLIATILVDLILWISWIKKIETIELCELIIIFFSTILIFWKHRLNIIYLLKGKENKFHFCLFS</sequence>
<comment type="function">
    <text evidence="10">Catalyzes the transfer of an acyl group from acyl-phosphate (acyl-PO(4)) to glycerol-3-phosphate (G3P) to form lysophosphatidic acid (LPA). This enzyme utilizes acyl-phosphate as fatty acyl donor, but not acyl-CoA or acyl-ACP.</text>
</comment>
<comment type="subcellular location">
    <subcellularLocation>
        <location evidence="10">Cell membrane</location>
        <topology evidence="10">Multi-pass membrane protein</topology>
    </subcellularLocation>
</comment>
<dbReference type="OrthoDB" id="9777124at2"/>
<name>A0A559KIZ5_9MOLU</name>
<evidence type="ECO:0000256" key="8">
    <source>
        <dbReference type="ARBA" id="ARBA00023209"/>
    </source>
</evidence>
<feature type="transmembrane region" description="Helical" evidence="10">
    <location>
        <begin position="124"/>
        <end position="145"/>
    </location>
</feature>
<dbReference type="EC" id="2.3.1.275" evidence="10"/>
<dbReference type="HAMAP" id="MF_01043">
    <property type="entry name" value="PlsY"/>
    <property type="match status" value="1"/>
</dbReference>
<keyword evidence="2 10" id="KW-0444">Lipid biosynthesis</keyword>
<dbReference type="PANTHER" id="PTHR30309">
    <property type="entry name" value="INNER MEMBRANE PROTEIN YGIH"/>
    <property type="match status" value="1"/>
</dbReference>
<organism evidence="11 12">
    <name type="scientific">Candidatus Phytoplasma pini</name>
    <dbReference type="NCBI Taxonomy" id="267362"/>
    <lineage>
        <taxon>Bacteria</taxon>
        <taxon>Bacillati</taxon>
        <taxon>Mycoplasmatota</taxon>
        <taxon>Mollicutes</taxon>
        <taxon>Acholeplasmatales</taxon>
        <taxon>Acholeplasmataceae</taxon>
        <taxon>Candidatus Phytoplasma</taxon>
    </lineage>
</organism>
<keyword evidence="12" id="KW-1185">Reference proteome</keyword>
<evidence type="ECO:0000256" key="2">
    <source>
        <dbReference type="ARBA" id="ARBA00022516"/>
    </source>
</evidence>
<keyword evidence="11" id="KW-0012">Acyltransferase</keyword>
<comment type="subunit">
    <text evidence="10">Probably interacts with PlsX.</text>
</comment>
<dbReference type="GO" id="GO:0005886">
    <property type="term" value="C:plasma membrane"/>
    <property type="evidence" value="ECO:0007669"/>
    <property type="project" value="UniProtKB-SubCell"/>
</dbReference>
<protein>
    <recommendedName>
        <fullName evidence="10">Glycerol-3-phosphate acyltransferase</fullName>
    </recommendedName>
    <alternativeName>
        <fullName evidence="10">Acyl-PO4 G3P acyltransferase</fullName>
    </alternativeName>
    <alternativeName>
        <fullName evidence="10">Acyl-phosphate--glycerol-3-phosphate acyltransferase</fullName>
    </alternativeName>
    <alternativeName>
        <fullName evidence="10">G3P acyltransferase</fullName>
        <shortName evidence="10">GPAT</shortName>
        <ecNumber evidence="10">2.3.1.275</ecNumber>
    </alternativeName>
    <alternativeName>
        <fullName evidence="10">Lysophosphatidic acid synthase</fullName>
        <shortName evidence="10">LPA synthase</shortName>
    </alternativeName>
</protein>
<dbReference type="Pfam" id="PF02660">
    <property type="entry name" value="G3P_acyltransf"/>
    <property type="match status" value="1"/>
</dbReference>
<dbReference type="AlphaFoldDB" id="A0A559KIZ5"/>
<keyword evidence="3 10" id="KW-0808">Transferase</keyword>
<dbReference type="EMBL" id="VIAE01000012">
    <property type="protein sequence ID" value="TVY12105.1"/>
    <property type="molecule type" value="Genomic_DNA"/>
</dbReference>
<evidence type="ECO:0000256" key="9">
    <source>
        <dbReference type="ARBA" id="ARBA00023264"/>
    </source>
</evidence>
<dbReference type="GO" id="GO:0008654">
    <property type="term" value="P:phospholipid biosynthetic process"/>
    <property type="evidence" value="ECO:0007669"/>
    <property type="project" value="UniProtKB-UniRule"/>
</dbReference>
<accession>A0A559KIZ5</accession>
<dbReference type="RefSeq" id="WP_144658544.1">
    <property type="nucleotide sequence ID" value="NZ_VIAE01000012.1"/>
</dbReference>
<reference evidence="11 12" key="1">
    <citation type="submission" date="2019-06" db="EMBL/GenBank/DDBJ databases">
        <title>Draft Genome Sequence of Candidatus Phytoplasma pini-Related Strain MDPP: A Resource for Comparative Genomics of Gymnosperm-infecting Phytoplasmas.</title>
        <authorList>
            <person name="Cai W."/>
            <person name="Costanzo S."/>
            <person name="Shao J."/>
            <person name="Zhao Y."/>
            <person name="Davis R."/>
        </authorList>
    </citation>
    <scope>NUCLEOTIDE SEQUENCE [LARGE SCALE GENOMIC DNA]</scope>
    <source>
        <strain evidence="11 12">MDPP</strain>
    </source>
</reference>
<comment type="similarity">
    <text evidence="10">Belongs to the PlsY family.</text>
</comment>
<keyword evidence="7 10" id="KW-0472">Membrane</keyword>
<dbReference type="SMART" id="SM01207">
    <property type="entry name" value="G3P_acyltransf"/>
    <property type="match status" value="1"/>
</dbReference>
<comment type="pathway">
    <text evidence="10">Lipid metabolism; phospholipid metabolism.</text>
</comment>